<dbReference type="InterPro" id="IPR022803">
    <property type="entry name" value="Ribosomal_uL5_dom_sf"/>
</dbReference>
<dbReference type="PANTHER" id="PTHR38816">
    <property type="entry name" value="EXOSOME SUBUNIT, DUF54 FAMILY-RELATED"/>
    <property type="match status" value="1"/>
</dbReference>
<proteinExistence type="predicted"/>
<evidence type="ECO:0000313" key="2">
    <source>
        <dbReference type="Proteomes" id="UP000273278"/>
    </source>
</evidence>
<reference evidence="1 2" key="1">
    <citation type="submission" date="2016-10" db="EMBL/GenBank/DDBJ databases">
        <title>Complete genome of the TMA-utilizing, human hosted archaeon Methanomethylophilus alvus Gen. nov, sp. nov., strain Mx-05, derived from a pure culture.</title>
        <authorList>
            <person name="Brugere J.-F."/>
            <person name="Ben Hania W."/>
            <person name="Chaudhary P.P."/>
            <person name="Gaci N."/>
            <person name="Borrel G."/>
            <person name="Cao Van Tuat L."/>
            <person name="Fardeau M.-L."/>
            <person name="Harris H.M.B."/>
            <person name="O'Toole P.W."/>
            <person name="Ollivier B."/>
        </authorList>
    </citation>
    <scope>NUCLEOTIDE SEQUENCE [LARGE SCALE GENOMIC DNA]</scope>
    <source>
        <strain evidence="1 2">Mx-05</strain>
    </source>
</reference>
<dbReference type="AlphaFoldDB" id="A0A3G3IHA2"/>
<gene>
    <name evidence="1" type="ORF">BKD89_05240</name>
</gene>
<dbReference type="Proteomes" id="UP000273278">
    <property type="component" value="Chromosome"/>
</dbReference>
<dbReference type="SUPFAM" id="SSF55282">
    <property type="entry name" value="RL5-like"/>
    <property type="match status" value="1"/>
</dbReference>
<dbReference type="OMA" id="RTFCYAT"/>
<name>A0A3G3IHA2_9ARCH</name>
<dbReference type="GeneID" id="41321849"/>
<protein>
    <submittedName>
        <fullName evidence="1">Exosome protein</fullName>
    </submittedName>
</protein>
<dbReference type="Gene3D" id="3.30.1440.10">
    <property type="match status" value="1"/>
</dbReference>
<accession>A0A3G3IHA2</accession>
<dbReference type="EMBL" id="CP017686">
    <property type="protein sequence ID" value="AYQ55206.1"/>
    <property type="molecule type" value="Genomic_DNA"/>
</dbReference>
<dbReference type="InterPro" id="IPR002739">
    <property type="entry name" value="PAB1135-like"/>
</dbReference>
<organism evidence="1 2">
    <name type="scientific">Methanomethylophilus alvi</name>
    <dbReference type="NCBI Taxonomy" id="1291540"/>
    <lineage>
        <taxon>Archaea</taxon>
        <taxon>Methanobacteriati</taxon>
        <taxon>Thermoplasmatota</taxon>
        <taxon>Thermoplasmata</taxon>
        <taxon>Methanomassiliicoccales</taxon>
        <taxon>Methanomethylophilaceae</taxon>
        <taxon>Methanomethylophilus</taxon>
    </lineage>
</organism>
<evidence type="ECO:0000313" key="1">
    <source>
        <dbReference type="EMBL" id="AYQ55206.1"/>
    </source>
</evidence>
<dbReference type="Pfam" id="PF01877">
    <property type="entry name" value="RNA_binding"/>
    <property type="match status" value="1"/>
</dbReference>
<dbReference type="RefSeq" id="WP_015504954.1">
    <property type="nucleotide sequence ID" value="NZ_CAYARL010000026.1"/>
</dbReference>
<dbReference type="PANTHER" id="PTHR38816:SF1">
    <property type="entry name" value="EXOSOME SUBUNIT"/>
    <property type="match status" value="1"/>
</dbReference>
<sequence length="148" mass="16815">MQATFHWLRIETFIYATEKEDLVRETFANLVGTDEFDTEVSEGEHGNRMLILQRMATKQKDMNLVFSNLGKDLLEQLVDDVDNRIDDDCVFYTRLDKQKAVCGEYAVAHHGDVISITGKVASNPAKKEVAVKNFTAFIDSLLSPQTRQ</sequence>